<dbReference type="Proteomes" id="UP000630353">
    <property type="component" value="Unassembled WGS sequence"/>
</dbReference>
<name>A0A918XWX5_9PROT</name>
<reference evidence="4" key="1">
    <citation type="journal article" date="2014" name="Int. J. Syst. Evol. Microbiol.">
        <title>Complete genome sequence of Corynebacterium casei LMG S-19264T (=DSM 44701T), isolated from a smear-ripened cheese.</title>
        <authorList>
            <consortium name="US DOE Joint Genome Institute (JGI-PGF)"/>
            <person name="Walter F."/>
            <person name="Albersmeier A."/>
            <person name="Kalinowski J."/>
            <person name="Ruckert C."/>
        </authorList>
    </citation>
    <scope>NUCLEOTIDE SEQUENCE</scope>
    <source>
        <strain evidence="4">KCTC 42651</strain>
    </source>
</reference>
<dbReference type="InterPro" id="IPR037914">
    <property type="entry name" value="SpoVT-AbrB_sf"/>
</dbReference>
<dbReference type="InterPro" id="IPR007159">
    <property type="entry name" value="SpoVT-AbrB_dom"/>
</dbReference>
<dbReference type="InterPro" id="IPR047976">
    <property type="entry name" value="Anti_VapB2-like"/>
</dbReference>
<accession>A0A918XWX5</accession>
<dbReference type="NCBIfam" id="NF040493">
    <property type="entry name" value="TA_anti_VapB"/>
    <property type="match status" value="1"/>
</dbReference>
<gene>
    <name evidence="4" type="ORF">GCM10017083_51710</name>
</gene>
<reference evidence="4" key="2">
    <citation type="submission" date="2020-09" db="EMBL/GenBank/DDBJ databases">
        <authorList>
            <person name="Sun Q."/>
            <person name="Kim S."/>
        </authorList>
    </citation>
    <scope>NUCLEOTIDE SEQUENCE</scope>
    <source>
        <strain evidence="4">KCTC 42651</strain>
    </source>
</reference>
<dbReference type="PROSITE" id="PS51740">
    <property type="entry name" value="SPOVT_ABRB"/>
    <property type="match status" value="1"/>
</dbReference>
<evidence type="ECO:0000259" key="3">
    <source>
        <dbReference type="PROSITE" id="PS51740"/>
    </source>
</evidence>
<feature type="domain" description="SpoVT-AbrB" evidence="3">
    <location>
        <begin position="27"/>
        <end position="68"/>
    </location>
</feature>
<keyword evidence="5" id="KW-1185">Reference proteome</keyword>
<evidence type="ECO:0000256" key="2">
    <source>
        <dbReference type="SAM" id="MobiDB-lite"/>
    </source>
</evidence>
<proteinExistence type="predicted"/>
<comment type="caution">
    <text evidence="4">The sequence shown here is derived from an EMBL/GenBank/DDBJ whole genome shotgun (WGS) entry which is preliminary data.</text>
</comment>
<dbReference type="SUPFAM" id="SSF89447">
    <property type="entry name" value="AbrB/MazE/MraZ-like"/>
    <property type="match status" value="1"/>
</dbReference>
<evidence type="ECO:0000313" key="4">
    <source>
        <dbReference type="EMBL" id="GHD62672.1"/>
    </source>
</evidence>
<evidence type="ECO:0000313" key="5">
    <source>
        <dbReference type="Proteomes" id="UP000630353"/>
    </source>
</evidence>
<sequence length="114" mass="12882">MAIGAKEVLMTRRPENHPSEPGEHYTVSIFRNGTSRAVRLPKAFDPEGVDQMEVTREGDRIILRPVRPSWDSFWDRPAPDGIDDFLVERADVVEPGRFELIDDDLAAGEREHGA</sequence>
<organism evidence="4 5">
    <name type="scientific">Thalassobaculum fulvum</name>
    <dbReference type="NCBI Taxonomy" id="1633335"/>
    <lineage>
        <taxon>Bacteria</taxon>
        <taxon>Pseudomonadati</taxon>
        <taxon>Pseudomonadota</taxon>
        <taxon>Alphaproteobacteria</taxon>
        <taxon>Rhodospirillales</taxon>
        <taxon>Thalassobaculaceae</taxon>
        <taxon>Thalassobaculum</taxon>
    </lineage>
</organism>
<evidence type="ECO:0000256" key="1">
    <source>
        <dbReference type="PROSITE-ProRule" id="PRU01076"/>
    </source>
</evidence>
<feature type="compositionally biased region" description="Basic and acidic residues" evidence="2">
    <location>
        <begin position="9"/>
        <end position="23"/>
    </location>
</feature>
<feature type="region of interest" description="Disordered" evidence="2">
    <location>
        <begin position="1"/>
        <end position="25"/>
    </location>
</feature>
<dbReference type="EMBL" id="BMZS01000015">
    <property type="protein sequence ID" value="GHD62672.1"/>
    <property type="molecule type" value="Genomic_DNA"/>
</dbReference>
<dbReference type="Pfam" id="PF04014">
    <property type="entry name" value="MazE_antitoxin"/>
    <property type="match status" value="1"/>
</dbReference>
<keyword evidence="1" id="KW-0238">DNA-binding</keyword>
<dbReference type="AlphaFoldDB" id="A0A918XWX5"/>
<dbReference type="Gene3D" id="2.10.260.10">
    <property type="match status" value="1"/>
</dbReference>
<dbReference type="GO" id="GO:0003677">
    <property type="term" value="F:DNA binding"/>
    <property type="evidence" value="ECO:0007669"/>
    <property type="project" value="UniProtKB-UniRule"/>
</dbReference>
<dbReference type="SMART" id="SM00966">
    <property type="entry name" value="SpoVT_AbrB"/>
    <property type="match status" value="1"/>
</dbReference>
<protein>
    <recommendedName>
        <fullName evidence="3">SpoVT-AbrB domain-containing protein</fullName>
    </recommendedName>
</protein>